<comment type="similarity">
    <text evidence="1">Belongs to the zinc-containing alcohol dehydrogenase family.</text>
</comment>
<reference evidence="5 6" key="1">
    <citation type="submission" date="2018-10" db="EMBL/GenBank/DDBJ databases">
        <title>Fifty Aureobasidium pullulans genomes reveal a recombining polyextremotolerant generalist.</title>
        <authorList>
            <person name="Gostincar C."/>
            <person name="Turk M."/>
            <person name="Zajc J."/>
            <person name="Gunde-Cimerman N."/>
        </authorList>
    </citation>
    <scope>NUCLEOTIDE SEQUENCE [LARGE SCALE GENOMIC DNA]</scope>
    <source>
        <strain evidence="5 6">EXF-10751</strain>
    </source>
</reference>
<evidence type="ECO:0000313" key="5">
    <source>
        <dbReference type="EMBL" id="THW63580.1"/>
    </source>
</evidence>
<dbReference type="SUPFAM" id="SSF50129">
    <property type="entry name" value="GroES-like"/>
    <property type="match status" value="1"/>
</dbReference>
<evidence type="ECO:0000313" key="6">
    <source>
        <dbReference type="Proteomes" id="UP000310421"/>
    </source>
</evidence>
<dbReference type="Pfam" id="PF00107">
    <property type="entry name" value="ADH_zinc_N"/>
    <property type="match status" value="1"/>
</dbReference>
<sequence length="374" mass="39353">MRSRCPKQTQLTQTHTQASNNYSINAIISAMPSNTAAWQPKPGVPVEIKDTPYTSPSADYILIKNHAIAINPIDFKLQDMAMLPSLSYPTILGNDLAGEVVEVGSAVSSRFKPGDRVLAQAGGVSANSPSGSAFQEYTVVVGKMASHIPDSLSYVDAAVIPLGAGTASCGLFQKDQLALQYPSLSSKPTGQTVLIWSGATSVGLSAIQLAVAAGYEVIATASPKNFELVRSFGATEVLDYNVDSTTLVEQLATVFEDKTFAGVLHTAGEAADAVAICADLFPKINGNKFFTTTVQLPASMPADMKYNRVFASAITNSGVGEAIFVNYLPQALAEGKYKSAPKAEVVGNGLESLQKGLDILRKGVSAKKLIVTLN</sequence>
<dbReference type="CDD" id="cd08249">
    <property type="entry name" value="enoyl_reductase_like"/>
    <property type="match status" value="1"/>
</dbReference>
<dbReference type="InterPro" id="IPR036291">
    <property type="entry name" value="NAD(P)-bd_dom_sf"/>
</dbReference>
<comment type="subunit">
    <text evidence="2">Monomer.</text>
</comment>
<evidence type="ECO:0000256" key="2">
    <source>
        <dbReference type="ARBA" id="ARBA00011245"/>
    </source>
</evidence>
<dbReference type="PANTHER" id="PTHR45348:SF2">
    <property type="entry name" value="ZINC-TYPE ALCOHOL DEHYDROGENASE-LIKE PROTEIN C2E1P3.01"/>
    <property type="match status" value="1"/>
</dbReference>
<dbReference type="InterPro" id="IPR013154">
    <property type="entry name" value="ADH-like_N"/>
</dbReference>
<dbReference type="SMART" id="SM00829">
    <property type="entry name" value="PKS_ER"/>
    <property type="match status" value="1"/>
</dbReference>
<dbReference type="EMBL" id="QZAN01000027">
    <property type="protein sequence ID" value="THW63580.1"/>
    <property type="molecule type" value="Genomic_DNA"/>
</dbReference>
<evidence type="ECO:0000256" key="1">
    <source>
        <dbReference type="ARBA" id="ARBA00008072"/>
    </source>
</evidence>
<protein>
    <submittedName>
        <fullName evidence="5">Oxidoreductase</fullName>
    </submittedName>
</protein>
<feature type="domain" description="Enoyl reductase (ER)" evidence="4">
    <location>
        <begin position="43"/>
        <end position="371"/>
    </location>
</feature>
<organism evidence="5 6">
    <name type="scientific">Aureobasidium pullulans</name>
    <name type="common">Black yeast</name>
    <name type="synonym">Pullularia pullulans</name>
    <dbReference type="NCBI Taxonomy" id="5580"/>
    <lineage>
        <taxon>Eukaryota</taxon>
        <taxon>Fungi</taxon>
        <taxon>Dikarya</taxon>
        <taxon>Ascomycota</taxon>
        <taxon>Pezizomycotina</taxon>
        <taxon>Dothideomycetes</taxon>
        <taxon>Dothideomycetidae</taxon>
        <taxon>Dothideales</taxon>
        <taxon>Saccotheciaceae</taxon>
        <taxon>Aureobasidium</taxon>
    </lineage>
</organism>
<dbReference type="Pfam" id="PF08240">
    <property type="entry name" value="ADH_N"/>
    <property type="match status" value="1"/>
</dbReference>
<dbReference type="Proteomes" id="UP000310421">
    <property type="component" value="Unassembled WGS sequence"/>
</dbReference>
<name>A0A4S8ZEG5_AURPU</name>
<gene>
    <name evidence="5" type="ORF">D6D20_03516</name>
</gene>
<dbReference type="AlphaFoldDB" id="A0A4S8ZEG5"/>
<dbReference type="PANTHER" id="PTHR45348">
    <property type="entry name" value="HYPOTHETICAL OXIDOREDUCTASE (EUROFUNG)"/>
    <property type="match status" value="1"/>
</dbReference>
<dbReference type="SUPFAM" id="SSF51735">
    <property type="entry name" value="NAD(P)-binding Rossmann-fold domains"/>
    <property type="match status" value="1"/>
</dbReference>
<dbReference type="InterPro" id="IPR020843">
    <property type="entry name" value="ER"/>
</dbReference>
<dbReference type="InterPro" id="IPR047122">
    <property type="entry name" value="Trans-enoyl_RdTase-like"/>
</dbReference>
<evidence type="ECO:0000256" key="3">
    <source>
        <dbReference type="ARBA" id="ARBA00023002"/>
    </source>
</evidence>
<dbReference type="InterPro" id="IPR011032">
    <property type="entry name" value="GroES-like_sf"/>
</dbReference>
<keyword evidence="3" id="KW-0560">Oxidoreductase</keyword>
<proteinExistence type="inferred from homology"/>
<dbReference type="GO" id="GO:0016651">
    <property type="term" value="F:oxidoreductase activity, acting on NAD(P)H"/>
    <property type="evidence" value="ECO:0007669"/>
    <property type="project" value="InterPro"/>
</dbReference>
<dbReference type="InterPro" id="IPR013149">
    <property type="entry name" value="ADH-like_C"/>
</dbReference>
<dbReference type="Gene3D" id="3.40.50.720">
    <property type="entry name" value="NAD(P)-binding Rossmann-like Domain"/>
    <property type="match status" value="1"/>
</dbReference>
<dbReference type="Gene3D" id="3.90.180.10">
    <property type="entry name" value="Medium-chain alcohol dehydrogenases, catalytic domain"/>
    <property type="match status" value="1"/>
</dbReference>
<accession>A0A4S8ZEG5</accession>
<evidence type="ECO:0000259" key="4">
    <source>
        <dbReference type="SMART" id="SM00829"/>
    </source>
</evidence>
<comment type="caution">
    <text evidence="5">The sequence shown here is derived from an EMBL/GenBank/DDBJ whole genome shotgun (WGS) entry which is preliminary data.</text>
</comment>